<keyword evidence="9" id="KW-1185">Reference proteome</keyword>
<keyword evidence="2 7" id="KW-0812">Transmembrane</keyword>
<evidence type="ECO:0000256" key="6">
    <source>
        <dbReference type="ARBA" id="ARBA00023316"/>
    </source>
</evidence>
<dbReference type="RefSeq" id="WP_377282161.1">
    <property type="nucleotide sequence ID" value="NZ_JBHRSI010000005.1"/>
</dbReference>
<keyword evidence="3 7" id="KW-1133">Transmembrane helix</keyword>
<evidence type="ECO:0000256" key="4">
    <source>
        <dbReference type="ARBA" id="ARBA00023136"/>
    </source>
</evidence>
<dbReference type="EC" id="4.2.2.29" evidence="7"/>
<comment type="similarity">
    <text evidence="7">Belongs to the transglycosylase MltG family.</text>
</comment>
<dbReference type="NCBIfam" id="TIGR00247">
    <property type="entry name" value="endolytic transglycosylase MltG"/>
    <property type="match status" value="1"/>
</dbReference>
<keyword evidence="1 7" id="KW-1003">Cell membrane</keyword>
<keyword evidence="7" id="KW-0997">Cell inner membrane</keyword>
<dbReference type="InterPro" id="IPR003770">
    <property type="entry name" value="MLTG-like"/>
</dbReference>
<evidence type="ECO:0000313" key="8">
    <source>
        <dbReference type="EMBL" id="MFD1785208.1"/>
    </source>
</evidence>
<gene>
    <name evidence="7 8" type="primary">mltG</name>
    <name evidence="8" type="ORF">ACFSC0_17540</name>
</gene>
<proteinExistence type="inferred from homology"/>
<evidence type="ECO:0000256" key="7">
    <source>
        <dbReference type="HAMAP-Rule" id="MF_02065"/>
    </source>
</evidence>
<dbReference type="Proteomes" id="UP001597237">
    <property type="component" value="Unassembled WGS sequence"/>
</dbReference>
<dbReference type="CDD" id="cd08010">
    <property type="entry name" value="MltG_like"/>
    <property type="match status" value="1"/>
</dbReference>
<dbReference type="PANTHER" id="PTHR30518">
    <property type="entry name" value="ENDOLYTIC MUREIN TRANSGLYCOSYLASE"/>
    <property type="match status" value="1"/>
</dbReference>
<keyword evidence="4 7" id="KW-0472">Membrane</keyword>
<evidence type="ECO:0000256" key="2">
    <source>
        <dbReference type="ARBA" id="ARBA00022692"/>
    </source>
</evidence>
<dbReference type="Gene3D" id="3.30.160.60">
    <property type="entry name" value="Classic Zinc Finger"/>
    <property type="match status" value="1"/>
</dbReference>
<dbReference type="EMBL" id="JBHUEY010000006">
    <property type="protein sequence ID" value="MFD1785208.1"/>
    <property type="molecule type" value="Genomic_DNA"/>
</dbReference>
<keyword evidence="6 7" id="KW-0961">Cell wall biogenesis/degradation</keyword>
<dbReference type="Pfam" id="PF02618">
    <property type="entry name" value="YceG"/>
    <property type="match status" value="1"/>
</dbReference>
<comment type="catalytic activity">
    <reaction evidence="7">
        <text>a peptidoglycan chain = a peptidoglycan chain with N-acetyl-1,6-anhydromuramyl-[peptide] at the reducing end + a peptidoglycan chain with N-acetylglucosamine at the non-reducing end.</text>
        <dbReference type="EC" id="4.2.2.29"/>
    </reaction>
</comment>
<dbReference type="HAMAP" id="MF_02065">
    <property type="entry name" value="MltG"/>
    <property type="match status" value="1"/>
</dbReference>
<sequence length="355" mass="38004">MSRRRFYKRKAGLTPFRRLAIVGTSAAVTAAAVLGLVLAWGLWTYYGPGPGARQGDETIVILRRGAGVREIANTLETSGVIGSSAIFTAAAQVTGAAGELKAGEYRVASRASLRRVLDDIRNGRVVRRFVTIPEGVTSETVVAILNANPVLEGVVSAPPEGSVLPETYQIERGDDRAVVLKRMMDAQEALLAQLWAKRQPGLPFDTPEEAVTLASVVEKETGVASERPRVAAVFVNRLRRGMRLESDPTIIYGLTRGRPLGRGIRASELATATPYNTYLVDGLPPTPIANPGRASLAAVLDPPKTDELFFVADGTGGHVFAKTYEEHTRNVAKWRALEKARAAQATTTVAPAVAP</sequence>
<evidence type="ECO:0000256" key="5">
    <source>
        <dbReference type="ARBA" id="ARBA00023239"/>
    </source>
</evidence>
<reference evidence="9" key="1">
    <citation type="journal article" date="2019" name="Int. J. Syst. Evol. Microbiol.">
        <title>The Global Catalogue of Microorganisms (GCM) 10K type strain sequencing project: providing services to taxonomists for standard genome sequencing and annotation.</title>
        <authorList>
            <consortium name="The Broad Institute Genomics Platform"/>
            <consortium name="The Broad Institute Genome Sequencing Center for Infectious Disease"/>
            <person name="Wu L."/>
            <person name="Ma J."/>
        </authorList>
    </citation>
    <scope>NUCLEOTIDE SEQUENCE [LARGE SCALE GENOMIC DNA]</scope>
    <source>
        <strain evidence="9">DFY28</strain>
    </source>
</reference>
<feature type="site" description="Important for catalytic activity" evidence="7">
    <location>
        <position position="220"/>
    </location>
</feature>
<name>A0ABW4N545_9CAUL</name>
<accession>A0ABW4N545</accession>
<evidence type="ECO:0000256" key="3">
    <source>
        <dbReference type="ARBA" id="ARBA00022989"/>
    </source>
</evidence>
<organism evidence="8 9">
    <name type="scientific">Phenylobacterium terrae</name>
    <dbReference type="NCBI Taxonomy" id="2665495"/>
    <lineage>
        <taxon>Bacteria</taxon>
        <taxon>Pseudomonadati</taxon>
        <taxon>Pseudomonadota</taxon>
        <taxon>Alphaproteobacteria</taxon>
        <taxon>Caulobacterales</taxon>
        <taxon>Caulobacteraceae</taxon>
        <taxon>Phenylobacterium</taxon>
    </lineage>
</organism>
<evidence type="ECO:0000256" key="1">
    <source>
        <dbReference type="ARBA" id="ARBA00022475"/>
    </source>
</evidence>
<dbReference type="Gene3D" id="3.30.1490.480">
    <property type="entry name" value="Endolytic murein transglycosylase"/>
    <property type="match status" value="1"/>
</dbReference>
<protein>
    <recommendedName>
        <fullName evidence="7">Endolytic murein transglycosylase</fullName>
        <ecNumber evidence="7">4.2.2.29</ecNumber>
    </recommendedName>
    <alternativeName>
        <fullName evidence="7">Peptidoglycan lytic transglycosylase</fullName>
    </alternativeName>
    <alternativeName>
        <fullName evidence="7">Peptidoglycan polymerization terminase</fullName>
    </alternativeName>
</protein>
<dbReference type="PANTHER" id="PTHR30518:SF2">
    <property type="entry name" value="ENDOLYTIC MUREIN TRANSGLYCOSYLASE"/>
    <property type="match status" value="1"/>
</dbReference>
<comment type="function">
    <text evidence="7">Functions as a peptidoglycan terminase that cleaves nascent peptidoglycan strands endolytically to terminate their elongation.</text>
</comment>
<evidence type="ECO:0000313" key="9">
    <source>
        <dbReference type="Proteomes" id="UP001597237"/>
    </source>
</evidence>
<keyword evidence="5 7" id="KW-0456">Lyase</keyword>
<comment type="caution">
    <text evidence="8">The sequence shown here is derived from an EMBL/GenBank/DDBJ whole genome shotgun (WGS) entry which is preliminary data.</text>
</comment>